<dbReference type="EMBL" id="JAILXK010000001">
    <property type="protein sequence ID" value="MBY4636501.1"/>
    <property type="molecule type" value="Genomic_DNA"/>
</dbReference>
<reference evidence="2" key="1">
    <citation type="submission" date="2021-08" db="EMBL/GenBank/DDBJ databases">
        <title>Sphingopyxis panaciterrulae sp. nov., isolated from the surface water of the Yellow Sea.</title>
        <authorList>
            <person name="Gao Z."/>
            <person name="Zhang D."/>
            <person name="Zhang A."/>
        </authorList>
    </citation>
    <scope>NUCLEOTIDE SEQUENCE</scope>
    <source>
        <strain evidence="2">XHP0097</strain>
    </source>
</reference>
<keyword evidence="3" id="KW-1185">Reference proteome</keyword>
<evidence type="ECO:0008006" key="4">
    <source>
        <dbReference type="Google" id="ProtNLM"/>
    </source>
</evidence>
<dbReference type="Proteomes" id="UP001166571">
    <property type="component" value="Unassembled WGS sequence"/>
</dbReference>
<keyword evidence="1" id="KW-1133">Transmembrane helix</keyword>
<feature type="transmembrane region" description="Helical" evidence="1">
    <location>
        <begin position="132"/>
        <end position="153"/>
    </location>
</feature>
<organism evidence="2 3">
    <name type="scientific">Sphingopyxis jiangsuensis</name>
    <dbReference type="NCBI Taxonomy" id="2871171"/>
    <lineage>
        <taxon>Bacteria</taxon>
        <taxon>Pseudomonadati</taxon>
        <taxon>Pseudomonadota</taxon>
        <taxon>Alphaproteobacteria</taxon>
        <taxon>Sphingomonadales</taxon>
        <taxon>Sphingomonadaceae</taxon>
        <taxon>Sphingopyxis</taxon>
    </lineage>
</organism>
<accession>A0ABS7MCK1</accession>
<keyword evidence="1" id="KW-0812">Transmembrane</keyword>
<protein>
    <recommendedName>
        <fullName evidence="4">Copper resistance protein D domain-containing protein</fullName>
    </recommendedName>
</protein>
<keyword evidence="1" id="KW-0472">Membrane</keyword>
<sequence length="154" mass="17596">MDWLTFSRMLHVVSVIGWIGGVWFVTFVVMPAIARREAPAARLAAFHQIERGFAPQAKFWVLLAGLSGLWMTWEADLWWRFADPAQWWMHAMLGLWLLFALMLFAAEPLVLHRRFARSPDPARDWQRMVAAHRLLSLLALVTTLGAMAGAHGLF</sequence>
<name>A0ABS7MCK1_9SPHN</name>
<evidence type="ECO:0000313" key="2">
    <source>
        <dbReference type="EMBL" id="MBY4636501.1"/>
    </source>
</evidence>
<feature type="transmembrane region" description="Helical" evidence="1">
    <location>
        <begin position="55"/>
        <end position="73"/>
    </location>
</feature>
<gene>
    <name evidence="2" type="ORF">K5P26_05025</name>
</gene>
<evidence type="ECO:0000313" key="3">
    <source>
        <dbReference type="Proteomes" id="UP001166571"/>
    </source>
</evidence>
<feature type="transmembrane region" description="Helical" evidence="1">
    <location>
        <begin position="93"/>
        <end position="111"/>
    </location>
</feature>
<evidence type="ECO:0000256" key="1">
    <source>
        <dbReference type="SAM" id="Phobius"/>
    </source>
</evidence>
<dbReference type="RefSeq" id="WP_222135947.1">
    <property type="nucleotide sequence ID" value="NZ_JAILXK010000001.1"/>
</dbReference>
<comment type="caution">
    <text evidence="2">The sequence shown here is derived from an EMBL/GenBank/DDBJ whole genome shotgun (WGS) entry which is preliminary data.</text>
</comment>
<proteinExistence type="predicted"/>
<feature type="transmembrane region" description="Helical" evidence="1">
    <location>
        <begin position="12"/>
        <end position="34"/>
    </location>
</feature>